<accession>A0A9P6GXH7</accession>
<organism evidence="2 3">
    <name type="scientific">Nosema granulosis</name>
    <dbReference type="NCBI Taxonomy" id="83296"/>
    <lineage>
        <taxon>Eukaryota</taxon>
        <taxon>Fungi</taxon>
        <taxon>Fungi incertae sedis</taxon>
        <taxon>Microsporidia</taxon>
        <taxon>Nosematidae</taxon>
        <taxon>Nosema</taxon>
    </lineage>
</organism>
<dbReference type="Proteomes" id="UP000740883">
    <property type="component" value="Unassembled WGS sequence"/>
</dbReference>
<proteinExistence type="predicted"/>
<sequence>MKRLLILLTAIRAIDDLFIGDIKHYGVGVYHTVDLHVLGSEDFARNYSGEPITLYRNYLSSHKNDLMTVLKFKKKHNEVYEFEALISNSHYFIMNDLYKLEFCGCFISLKTGLEETVYLKNTYLIFEKKDGGKKRIKENIDYFKMMETTQGENIADQGGLFYDINDTSEDEIVMEVYQKMAEVFPTKKEKNKLKTVWRKEKLFFEIISDYNTAKNVKMKNKDLKKELCNLVFIPINMSLLSNIYKNINDLFDTSVLGILKNLLKMVKQLDDKIKDKSFFNLYLSYIRNYAKVENTILVILIVKYKILDADYLDIKLNSTPKATIIGSHILRLNNLFAPDIMNGFISISTEFVNTIISIWEEEGIIDVSPIEQFQLKQTSEHVAFHGGCLDTCDEEFEEILNIVKKRLNNPVSSLMVITIKKLLQTVFAYSFVINLENHKDYLSSIPSFDSTSVADLSNVIKTFYSVKAALTDKPLYFSTIEILSEKLNSSTKKFGFFYKMKKSIQKIINMPAKRSSKLRIFDKNGMIVKYKKVHITILSFKDVFVIFLRHEDYIKYRKMRMEVELILETEDKKYSINFRGLTEIV</sequence>
<keyword evidence="1" id="KW-0732">Signal</keyword>
<comment type="caution">
    <text evidence="2">The sequence shown here is derived from an EMBL/GenBank/DDBJ whole genome shotgun (WGS) entry which is preliminary data.</text>
</comment>
<protein>
    <submittedName>
        <fullName evidence="2">Uncharacterized protein</fullName>
    </submittedName>
</protein>
<evidence type="ECO:0000256" key="1">
    <source>
        <dbReference type="SAM" id="SignalP"/>
    </source>
</evidence>
<evidence type="ECO:0000313" key="3">
    <source>
        <dbReference type="Proteomes" id="UP000740883"/>
    </source>
</evidence>
<dbReference type="EMBL" id="SBJO01000294">
    <property type="protein sequence ID" value="KAF9761605.1"/>
    <property type="molecule type" value="Genomic_DNA"/>
</dbReference>
<feature type="signal peptide" evidence="1">
    <location>
        <begin position="1"/>
        <end position="16"/>
    </location>
</feature>
<evidence type="ECO:0000313" key="2">
    <source>
        <dbReference type="EMBL" id="KAF9761605.1"/>
    </source>
</evidence>
<dbReference type="AlphaFoldDB" id="A0A9P6GXH7"/>
<keyword evidence="3" id="KW-1185">Reference proteome</keyword>
<gene>
    <name evidence="2" type="ORF">NGRA_2528</name>
</gene>
<feature type="chain" id="PRO_5040161968" evidence="1">
    <location>
        <begin position="17"/>
        <end position="585"/>
    </location>
</feature>
<reference evidence="2 3" key="1">
    <citation type="journal article" date="2020" name="Genome Biol. Evol.">
        <title>Comparative genomics of strictly vertically transmitted, feminizing microsporidia endosymbionts of amphipod crustaceans.</title>
        <authorList>
            <person name="Cormier A."/>
            <person name="Chebbi M.A."/>
            <person name="Giraud I."/>
            <person name="Wattier R."/>
            <person name="Teixeira M."/>
            <person name="Gilbert C."/>
            <person name="Rigaud T."/>
            <person name="Cordaux R."/>
        </authorList>
    </citation>
    <scope>NUCLEOTIDE SEQUENCE [LARGE SCALE GENOMIC DNA]</scope>
    <source>
        <strain evidence="2 3">Ou3-Ou53</strain>
    </source>
</reference>
<name>A0A9P6GXH7_9MICR</name>